<comment type="similarity">
    <text evidence="1">Belongs to the ATP-dependent AMP-binding enzyme family.</text>
</comment>
<feature type="domain" description="Acetyl-coenzyme A synthetase N-terminal" evidence="6">
    <location>
        <begin position="56"/>
        <end position="111"/>
    </location>
</feature>
<dbReference type="InterPro" id="IPR045851">
    <property type="entry name" value="AMP-bd_C_sf"/>
</dbReference>
<dbReference type="PANTHER" id="PTHR42921">
    <property type="entry name" value="ACETOACETYL-COA SYNTHETASE"/>
    <property type="match status" value="1"/>
</dbReference>
<dbReference type="PROSITE" id="PS00455">
    <property type="entry name" value="AMP_BINDING"/>
    <property type="match status" value="1"/>
</dbReference>
<evidence type="ECO:0000313" key="7">
    <source>
        <dbReference type="EMBL" id="KAA8901583.1"/>
    </source>
</evidence>
<dbReference type="InterPro" id="IPR005914">
    <property type="entry name" value="Acac_CoA_synth"/>
</dbReference>
<organism evidence="7 8">
    <name type="scientific">Sphaerosporella brunnea</name>
    <dbReference type="NCBI Taxonomy" id="1250544"/>
    <lineage>
        <taxon>Eukaryota</taxon>
        <taxon>Fungi</taxon>
        <taxon>Dikarya</taxon>
        <taxon>Ascomycota</taxon>
        <taxon>Pezizomycotina</taxon>
        <taxon>Pezizomycetes</taxon>
        <taxon>Pezizales</taxon>
        <taxon>Pyronemataceae</taxon>
        <taxon>Sphaerosporella</taxon>
    </lineage>
</organism>
<dbReference type="InterPro" id="IPR042099">
    <property type="entry name" value="ANL_N_sf"/>
</dbReference>
<dbReference type="PANTHER" id="PTHR42921:SF1">
    <property type="entry name" value="ACETOACETYL-COA SYNTHETASE"/>
    <property type="match status" value="1"/>
</dbReference>
<dbReference type="NCBIfam" id="TIGR01217">
    <property type="entry name" value="ac_ac_CoA_syn"/>
    <property type="match status" value="1"/>
</dbReference>
<evidence type="ECO:0000259" key="6">
    <source>
        <dbReference type="Pfam" id="PF16177"/>
    </source>
</evidence>
<dbReference type="InterPro" id="IPR032387">
    <property type="entry name" value="ACAS_N"/>
</dbReference>
<dbReference type="Gene3D" id="3.30.300.30">
    <property type="match status" value="1"/>
</dbReference>
<gene>
    <name evidence="7" type="ORF">FN846DRAFT_781109</name>
</gene>
<dbReference type="Gene3D" id="3.40.50.12780">
    <property type="entry name" value="N-terminal domain of ligase-like"/>
    <property type="match status" value="1"/>
</dbReference>
<evidence type="ECO:0008006" key="9">
    <source>
        <dbReference type="Google" id="ProtNLM"/>
    </source>
</evidence>
<dbReference type="NCBIfam" id="NF002937">
    <property type="entry name" value="PRK03584.1"/>
    <property type="match status" value="1"/>
</dbReference>
<protein>
    <recommendedName>
        <fullName evidence="9">Acetoacetate-CoA ligase</fullName>
    </recommendedName>
</protein>
<dbReference type="GO" id="GO:0006629">
    <property type="term" value="P:lipid metabolic process"/>
    <property type="evidence" value="ECO:0007669"/>
    <property type="project" value="InterPro"/>
</dbReference>
<evidence type="ECO:0000256" key="2">
    <source>
        <dbReference type="ARBA" id="ARBA00022598"/>
    </source>
</evidence>
<dbReference type="Pfam" id="PF16177">
    <property type="entry name" value="ACAS_N"/>
    <property type="match status" value="1"/>
</dbReference>
<keyword evidence="3" id="KW-0547">Nucleotide-binding</keyword>
<keyword evidence="4" id="KW-0067">ATP-binding</keyword>
<feature type="domain" description="AMP-dependent synthetase/ligase" evidence="5">
    <location>
        <begin position="116"/>
        <end position="454"/>
    </location>
</feature>
<dbReference type="OrthoDB" id="10253869at2759"/>
<dbReference type="Proteomes" id="UP000326924">
    <property type="component" value="Unassembled WGS sequence"/>
</dbReference>
<name>A0A5J5ETB0_9PEZI</name>
<dbReference type="GO" id="GO:0030729">
    <property type="term" value="F:acetoacetate-CoA ligase activity"/>
    <property type="evidence" value="ECO:0007669"/>
    <property type="project" value="InterPro"/>
</dbReference>
<evidence type="ECO:0000256" key="1">
    <source>
        <dbReference type="ARBA" id="ARBA00006432"/>
    </source>
</evidence>
<evidence type="ECO:0000256" key="3">
    <source>
        <dbReference type="ARBA" id="ARBA00022741"/>
    </source>
</evidence>
<proteinExistence type="inferred from homology"/>
<evidence type="ECO:0000256" key="4">
    <source>
        <dbReference type="ARBA" id="ARBA00022840"/>
    </source>
</evidence>
<dbReference type="EMBL" id="VXIS01000143">
    <property type="protein sequence ID" value="KAA8901583.1"/>
    <property type="molecule type" value="Genomic_DNA"/>
</dbReference>
<reference evidence="7 8" key="1">
    <citation type="submission" date="2019-09" db="EMBL/GenBank/DDBJ databases">
        <title>Draft genome of the ectomycorrhizal ascomycete Sphaerosporella brunnea.</title>
        <authorList>
            <consortium name="DOE Joint Genome Institute"/>
            <person name="Benucci G.M."/>
            <person name="Marozzi G."/>
            <person name="Antonielli L."/>
            <person name="Sanchez S."/>
            <person name="Marco P."/>
            <person name="Wang X."/>
            <person name="Falini L.B."/>
            <person name="Barry K."/>
            <person name="Haridas S."/>
            <person name="Lipzen A."/>
            <person name="Labutti K."/>
            <person name="Grigoriev I.V."/>
            <person name="Murat C."/>
            <person name="Martin F."/>
            <person name="Albertini E."/>
            <person name="Donnini D."/>
            <person name="Bonito G."/>
        </authorList>
    </citation>
    <scope>NUCLEOTIDE SEQUENCE [LARGE SCALE GENOMIC DNA]</scope>
    <source>
        <strain evidence="7 8">Sb_GMNB300</strain>
    </source>
</reference>
<comment type="caution">
    <text evidence="7">The sequence shown here is derived from an EMBL/GenBank/DDBJ whole genome shotgun (WGS) entry which is preliminary data.</text>
</comment>
<evidence type="ECO:0000313" key="8">
    <source>
        <dbReference type="Proteomes" id="UP000326924"/>
    </source>
</evidence>
<dbReference type="InterPro" id="IPR020845">
    <property type="entry name" value="AMP-binding_CS"/>
</dbReference>
<evidence type="ECO:0000259" key="5">
    <source>
        <dbReference type="Pfam" id="PF00501"/>
    </source>
</evidence>
<dbReference type="InterPro" id="IPR000873">
    <property type="entry name" value="AMP-dep_synth/lig_dom"/>
</dbReference>
<accession>A0A5J5ETB0</accession>
<keyword evidence="2" id="KW-0436">Ligase</keyword>
<dbReference type="Pfam" id="PF00501">
    <property type="entry name" value="AMP-binding"/>
    <property type="match status" value="1"/>
</dbReference>
<dbReference type="AlphaFoldDB" id="A0A5J5ETB0"/>
<dbReference type="SUPFAM" id="SSF56801">
    <property type="entry name" value="Acetyl-CoA synthetase-like"/>
    <property type="match status" value="1"/>
</dbReference>
<keyword evidence="8" id="KW-1185">Reference proteome</keyword>
<dbReference type="GO" id="GO:0005524">
    <property type="term" value="F:ATP binding"/>
    <property type="evidence" value="ECO:0007669"/>
    <property type="project" value="UniProtKB-KW"/>
</dbReference>
<sequence length="688" mass="76134">MTVITATPTPSNPEGVIGRHLWSHPSPESTQLHAFKAHIANKYGRTFGPETCKDTSLWRWSVDSIPEFWAEVWDFCGIRASVEFETVVDPNAPMFPRPQWFQGAKLNFAENLLFPKNVTVNENAVAVIAATEERRERVTWRQLREKTRRYAAALNGKVAAGDRVVGFVGNHVEALVAMLAATSLGAIWSGVSPDNGSTAVLDRWEQLEPTVMVADNAVFYNGRAHSSMGKLAEVVRGLQTLKHLVVLNKFPEVPVDLDQLELAQGKAYLEDEFLASAEDTEKPLDFAQLDADWPVYILFSSGTTGKPKCICHGAIGTLIQHKKEHMLQCDMRPGEVFFQYTTVTWMMWHWLVSGLASGLTVVLYDGSPFRPLVDGSGDLAMAKLIEEFRVTHFGTSAKYLSILEQNNAQPRTKLPLKSLKAIYSTAAVLAPSTFEYVYTAFGAINLGSITGGTDIISLFGAPNPLVPVYSGYIQCLGLGMSVESWDPSGNPTDGAQAGDLVCTRVFPCQPVRFWGANGTDAYKRSYFSTFPYIWHHGDFCKISPKHGGLLMLGRSDGLLKPSGVRFGSAEIYNLLLRFFPTHISDALCVGRRRPTDTDETVVLFLLMAEGHTLDDELRNHVKKVIARELSGRHVPAFVDACPEIPVTTNGKKVEVAVKQILSGWNVEISASVANKEVLEWFRRWGEEH</sequence>
<dbReference type="InParanoid" id="A0A5J5ETB0"/>